<evidence type="ECO:0000256" key="5">
    <source>
        <dbReference type="ARBA" id="ARBA00022786"/>
    </source>
</evidence>
<evidence type="ECO:0000259" key="7">
    <source>
        <dbReference type="PROSITE" id="PS51873"/>
    </source>
</evidence>
<evidence type="ECO:0000256" key="2">
    <source>
        <dbReference type="ARBA" id="ARBA00022723"/>
    </source>
</evidence>
<evidence type="ECO:0000256" key="3">
    <source>
        <dbReference type="ARBA" id="ARBA00022737"/>
    </source>
</evidence>
<dbReference type="Pfam" id="PF22191">
    <property type="entry name" value="IBR_1"/>
    <property type="match status" value="1"/>
</dbReference>
<evidence type="ECO:0000313" key="9">
    <source>
        <dbReference type="Proteomes" id="UP001296104"/>
    </source>
</evidence>
<dbReference type="EMBL" id="CAVMBE010000013">
    <property type="protein sequence ID" value="CAK3924162.1"/>
    <property type="molecule type" value="Genomic_DNA"/>
</dbReference>
<keyword evidence="2" id="KW-0479">Metal-binding</keyword>
<dbReference type="Proteomes" id="UP001296104">
    <property type="component" value="Unassembled WGS sequence"/>
</dbReference>
<sequence>MADLTTARKRPAADQTCDTCGEEVTSWDMKKFSTCAQKPCNKTCNLCWKKYLKVTAMETPLRILQCHVCDQELDLDELLRKPLLEARDAAHFRYRRRQREMDKNGERECLSVLVGDGNACKNIQEHNRDVRISKCEGCGGEDCTFCGHTEHYGQTCDEFQAAYEAEQNIKYNWSWTTKRGPGEQDRKVEIPYPLSTNELLGYMYDYETPVEQIRPCPHCGIKISLEKKCARLRCIKCSMEFCMKCDAPYLGKDGVAELGNAAHTLPCHYASRTIEARQMTGAKAWKAAKAVERAQGLVETLNKKRAIHVQ</sequence>
<evidence type="ECO:0000256" key="4">
    <source>
        <dbReference type="ARBA" id="ARBA00022771"/>
    </source>
</evidence>
<dbReference type="GO" id="GO:0016740">
    <property type="term" value="F:transferase activity"/>
    <property type="evidence" value="ECO:0007669"/>
    <property type="project" value="UniProtKB-KW"/>
</dbReference>
<proteinExistence type="predicted"/>
<dbReference type="SUPFAM" id="SSF57850">
    <property type="entry name" value="RING/U-box"/>
    <property type="match status" value="1"/>
</dbReference>
<dbReference type="GO" id="GO:0008270">
    <property type="term" value="F:zinc ion binding"/>
    <property type="evidence" value="ECO:0007669"/>
    <property type="project" value="UniProtKB-KW"/>
</dbReference>
<name>A0AAI9E8Y4_9PEZI</name>
<comment type="caution">
    <text evidence="8">The sequence shown here is derived from an EMBL/GenBank/DDBJ whole genome shotgun (WGS) entry which is preliminary data.</text>
</comment>
<keyword evidence="1" id="KW-0808">Transferase</keyword>
<keyword evidence="4" id="KW-0863">Zinc-finger</keyword>
<keyword evidence="5" id="KW-0833">Ubl conjugation pathway</keyword>
<evidence type="ECO:0000256" key="1">
    <source>
        <dbReference type="ARBA" id="ARBA00022679"/>
    </source>
</evidence>
<organism evidence="8 9">
    <name type="scientific">Lecanosticta acicola</name>
    <dbReference type="NCBI Taxonomy" id="111012"/>
    <lineage>
        <taxon>Eukaryota</taxon>
        <taxon>Fungi</taxon>
        <taxon>Dikarya</taxon>
        <taxon>Ascomycota</taxon>
        <taxon>Pezizomycotina</taxon>
        <taxon>Dothideomycetes</taxon>
        <taxon>Dothideomycetidae</taxon>
        <taxon>Mycosphaerellales</taxon>
        <taxon>Mycosphaerellaceae</taxon>
        <taxon>Lecanosticta</taxon>
    </lineage>
</organism>
<reference evidence="8" key="1">
    <citation type="submission" date="2023-11" db="EMBL/GenBank/DDBJ databases">
        <authorList>
            <person name="Alioto T."/>
            <person name="Alioto T."/>
            <person name="Gomez Garrido J."/>
        </authorList>
    </citation>
    <scope>NUCLEOTIDE SEQUENCE</scope>
</reference>
<keyword evidence="9" id="KW-1185">Reference proteome</keyword>
<dbReference type="AlphaFoldDB" id="A0AAI9E8Y4"/>
<dbReference type="InterPro" id="IPR044066">
    <property type="entry name" value="TRIAD_supradom"/>
</dbReference>
<keyword evidence="3" id="KW-0677">Repeat</keyword>
<keyword evidence="6" id="KW-0862">Zinc</keyword>
<dbReference type="PROSITE" id="PS51873">
    <property type="entry name" value="TRIAD"/>
    <property type="match status" value="1"/>
</dbReference>
<feature type="domain" description="RING-type" evidence="7">
    <location>
        <begin position="13"/>
        <end position="271"/>
    </location>
</feature>
<evidence type="ECO:0000313" key="8">
    <source>
        <dbReference type="EMBL" id="CAK3924162.1"/>
    </source>
</evidence>
<protein>
    <recommendedName>
        <fullName evidence="7">RING-type domain-containing protein</fullName>
    </recommendedName>
</protein>
<evidence type="ECO:0000256" key="6">
    <source>
        <dbReference type="ARBA" id="ARBA00022833"/>
    </source>
</evidence>
<accession>A0AAI9E8Y4</accession>
<gene>
    <name evidence="8" type="ORF">LECACI_7A002825</name>
</gene>